<reference evidence="1 2" key="1">
    <citation type="submission" date="2016-10" db="EMBL/GenBank/DDBJ databases">
        <authorList>
            <person name="Varghese N."/>
            <person name="Submissions S."/>
        </authorList>
    </citation>
    <scope>NUCLEOTIDE SEQUENCE [LARGE SCALE GENOMIC DNA]</scope>
    <source>
        <strain evidence="1 2">FF3</strain>
    </source>
</reference>
<keyword evidence="2" id="KW-1185">Reference proteome</keyword>
<sequence>MSGHTEAATGLVFHELSHEWGHGVPSLPGFPDVTLYRSVKHAQHGVMAHRIKTVLHTGTHLNAPLHLIQKAIGVGELAMERLFGNGVILSIPKGQWELVTAADLEPHADRILPGALVIIVTGWHEKYSESLEYFGDAPGLSVDAAEWLVEKDVGLVGVDTPQVDHPLATSLGPNRGGPTMNRLTQKYIDETGKDPKQEHPVWNGAHKVLLAAGIPTIEQVGGDVNDVLGKEALIHALPHWKFDGGDACPVRLVAINDPGGKNRIEPGNTD</sequence>
<dbReference type="Gene3D" id="3.50.30.50">
    <property type="entry name" value="Putative cyclase"/>
    <property type="match status" value="1"/>
</dbReference>
<dbReference type="PANTHER" id="PTHR31118:SF32">
    <property type="entry name" value="KYNURENINE FORMAMIDASE"/>
    <property type="match status" value="1"/>
</dbReference>
<dbReference type="SUPFAM" id="SSF102198">
    <property type="entry name" value="Putative cyclase"/>
    <property type="match status" value="1"/>
</dbReference>
<proteinExistence type="predicted"/>
<dbReference type="Pfam" id="PF04199">
    <property type="entry name" value="Cyclase"/>
    <property type="match status" value="1"/>
</dbReference>
<dbReference type="EMBL" id="FNYY01000024">
    <property type="protein sequence ID" value="SEK07435.1"/>
    <property type="molecule type" value="Genomic_DNA"/>
</dbReference>
<name>A0A975WEG7_9RHOB</name>
<protein>
    <submittedName>
        <fullName evidence="1">Kynurenine formamidase</fullName>
    </submittedName>
</protein>
<dbReference type="AlphaFoldDB" id="A0A975WEG7"/>
<dbReference type="InterPro" id="IPR007325">
    <property type="entry name" value="KFase/CYL"/>
</dbReference>
<dbReference type="Proteomes" id="UP000182932">
    <property type="component" value="Unassembled WGS sequence"/>
</dbReference>
<accession>A0A975WEG7</accession>
<dbReference type="RefSeq" id="WP_048534790.1">
    <property type="nucleotide sequence ID" value="NZ_FNYY01000024.1"/>
</dbReference>
<dbReference type="GO" id="GO:0019441">
    <property type="term" value="P:L-tryptophan catabolic process to kynurenine"/>
    <property type="evidence" value="ECO:0007669"/>
    <property type="project" value="InterPro"/>
</dbReference>
<evidence type="ECO:0000313" key="1">
    <source>
        <dbReference type="EMBL" id="SEK07435.1"/>
    </source>
</evidence>
<dbReference type="PANTHER" id="PTHR31118">
    <property type="entry name" value="CYCLASE-LIKE PROTEIN 2"/>
    <property type="match status" value="1"/>
</dbReference>
<gene>
    <name evidence="1" type="ORF">SAMN04487940_12450</name>
</gene>
<evidence type="ECO:0000313" key="2">
    <source>
        <dbReference type="Proteomes" id="UP000182932"/>
    </source>
</evidence>
<dbReference type="GeneID" id="80820667"/>
<organism evidence="1 2">
    <name type="scientific">Marinovum algicola</name>
    <dbReference type="NCBI Taxonomy" id="42444"/>
    <lineage>
        <taxon>Bacteria</taxon>
        <taxon>Pseudomonadati</taxon>
        <taxon>Pseudomonadota</taxon>
        <taxon>Alphaproteobacteria</taxon>
        <taxon>Rhodobacterales</taxon>
        <taxon>Roseobacteraceae</taxon>
        <taxon>Marinovum</taxon>
    </lineage>
</organism>
<comment type="caution">
    <text evidence="1">The sequence shown here is derived from an EMBL/GenBank/DDBJ whole genome shotgun (WGS) entry which is preliminary data.</text>
</comment>
<dbReference type="GO" id="GO:0004061">
    <property type="term" value="F:arylformamidase activity"/>
    <property type="evidence" value="ECO:0007669"/>
    <property type="project" value="InterPro"/>
</dbReference>
<dbReference type="InterPro" id="IPR037175">
    <property type="entry name" value="KFase_sf"/>
</dbReference>